<dbReference type="RefSeq" id="WP_263736315.1">
    <property type="nucleotide sequence ID" value="NZ_JAOWKY010000008.1"/>
</dbReference>
<dbReference type="Proteomes" id="UP001652542">
    <property type="component" value="Unassembled WGS sequence"/>
</dbReference>
<keyword evidence="1" id="KW-0547">Nucleotide-binding</keyword>
<keyword evidence="1" id="KW-0808">Transferase</keyword>
<keyword evidence="2" id="KW-1185">Reference proteome</keyword>
<keyword evidence="1" id="KW-0067">ATP-binding</keyword>
<dbReference type="EMBL" id="JAOWKY010000008">
    <property type="protein sequence ID" value="MCV2870637.1"/>
    <property type="molecule type" value="Genomic_DNA"/>
</dbReference>
<proteinExistence type="predicted"/>
<dbReference type="GO" id="GO:0016740">
    <property type="term" value="F:transferase activity"/>
    <property type="evidence" value="ECO:0007669"/>
    <property type="project" value="UniProtKB-KW"/>
</dbReference>
<organism evidence="1 2">
    <name type="scientific">Albidovulum marisflavi</name>
    <dbReference type="NCBI Taxonomy" id="2984159"/>
    <lineage>
        <taxon>Bacteria</taxon>
        <taxon>Pseudomonadati</taxon>
        <taxon>Pseudomonadota</taxon>
        <taxon>Alphaproteobacteria</taxon>
        <taxon>Rhodobacterales</taxon>
        <taxon>Paracoccaceae</taxon>
        <taxon>Albidovulum</taxon>
    </lineage>
</organism>
<comment type="caution">
    <text evidence="1">The sequence shown here is derived from an EMBL/GenBank/DDBJ whole genome shotgun (WGS) entry which is preliminary data.</text>
</comment>
<evidence type="ECO:0000313" key="2">
    <source>
        <dbReference type="Proteomes" id="UP001652542"/>
    </source>
</evidence>
<sequence>MATKRETALAALHAALQLGLGGLAIGIERGAPVPTEISADGLVILRDGQPGEPEVTMSPLAYHYEHRAEIEIYAQDADDDARATAFDDLVAAVGAVIAANRTLGGAVLWAEAEAPEPQDLPVTGGAAIKAATIAVVLHYSTSDPLV</sequence>
<accession>A0ABT2ZHY5</accession>
<name>A0ABT2ZHY5_9RHOB</name>
<gene>
    <name evidence="1" type="ORF">OEW28_18650</name>
</gene>
<reference evidence="1 2" key="1">
    <citation type="submission" date="2022-10" db="EMBL/GenBank/DDBJ databases">
        <title>Defluviimonas sp. nov., isolated from ocean surface water.</title>
        <authorList>
            <person name="He W."/>
            <person name="Wang L."/>
            <person name="Zhang D.-F."/>
        </authorList>
    </citation>
    <scope>NUCLEOTIDE SEQUENCE [LARGE SCALE GENOMIC DNA]</scope>
    <source>
        <strain evidence="1 2">WL0002</strain>
    </source>
</reference>
<protein>
    <submittedName>
        <fullName evidence="1">Acyl-CoA transferase</fullName>
    </submittedName>
</protein>
<dbReference type="GO" id="GO:0005524">
    <property type="term" value="F:ATP binding"/>
    <property type="evidence" value="ECO:0007669"/>
    <property type="project" value="UniProtKB-KW"/>
</dbReference>
<evidence type="ECO:0000313" key="1">
    <source>
        <dbReference type="EMBL" id="MCV2870637.1"/>
    </source>
</evidence>